<dbReference type="EMBL" id="CAVMJV010000012">
    <property type="protein sequence ID" value="CAK5045997.1"/>
    <property type="molecule type" value="Genomic_DNA"/>
</dbReference>
<accession>A0ACB0YGM1</accession>
<evidence type="ECO:0000313" key="2">
    <source>
        <dbReference type="Proteomes" id="UP001497535"/>
    </source>
</evidence>
<reference evidence="1" key="1">
    <citation type="submission" date="2023-11" db="EMBL/GenBank/DDBJ databases">
        <authorList>
            <person name="Poullet M."/>
        </authorList>
    </citation>
    <scope>NUCLEOTIDE SEQUENCE</scope>
    <source>
        <strain evidence="1">E1834</strain>
    </source>
</reference>
<sequence length="88" mass="10169">MYRGGIEDFSYLLIAIYLSQFPIFSFSVPSTNKLGISKFSPSFYPSHHPPQSILERIILKCPPSILSLPSSSSINFRENRLKFYQFFQ</sequence>
<keyword evidence="2" id="KW-1185">Reference proteome</keyword>
<organism evidence="1 2">
    <name type="scientific">Meloidogyne enterolobii</name>
    <name type="common">Root-knot nematode worm</name>
    <name type="synonym">Meloidogyne mayaguensis</name>
    <dbReference type="NCBI Taxonomy" id="390850"/>
    <lineage>
        <taxon>Eukaryota</taxon>
        <taxon>Metazoa</taxon>
        <taxon>Ecdysozoa</taxon>
        <taxon>Nematoda</taxon>
        <taxon>Chromadorea</taxon>
        <taxon>Rhabditida</taxon>
        <taxon>Tylenchina</taxon>
        <taxon>Tylenchomorpha</taxon>
        <taxon>Tylenchoidea</taxon>
        <taxon>Meloidogynidae</taxon>
        <taxon>Meloidogyninae</taxon>
        <taxon>Meloidogyne</taxon>
    </lineage>
</organism>
<gene>
    <name evidence="1" type="ORF">MENTE1834_LOCUS11917</name>
</gene>
<protein>
    <submittedName>
        <fullName evidence="1">Uncharacterized protein</fullName>
    </submittedName>
</protein>
<dbReference type="Proteomes" id="UP001497535">
    <property type="component" value="Unassembled WGS sequence"/>
</dbReference>
<evidence type="ECO:0000313" key="1">
    <source>
        <dbReference type="EMBL" id="CAK5045997.1"/>
    </source>
</evidence>
<name>A0ACB0YGM1_MELEN</name>
<comment type="caution">
    <text evidence="1">The sequence shown here is derived from an EMBL/GenBank/DDBJ whole genome shotgun (WGS) entry which is preliminary data.</text>
</comment>
<proteinExistence type="predicted"/>